<dbReference type="PANTHER" id="PTHR33162">
    <property type="entry name" value="SEC-INDEPENDENT PROTEIN TRANSLOCASE PROTEIN TATA, CHLOROPLASTIC"/>
    <property type="match status" value="1"/>
</dbReference>
<evidence type="ECO:0000256" key="7">
    <source>
        <dbReference type="ARBA" id="ARBA00023010"/>
    </source>
</evidence>
<reference evidence="10 11" key="1">
    <citation type="submission" date="2022-10" db="EMBL/GenBank/DDBJ databases">
        <title>Sphingomonas sp.</title>
        <authorList>
            <person name="Jin C."/>
        </authorList>
    </citation>
    <scope>NUCLEOTIDE SEQUENCE [LARGE SCALE GENOMIC DNA]</scope>
    <source>
        <strain evidence="10 11">BN140010</strain>
    </source>
</reference>
<dbReference type="NCBIfam" id="TIGR01410">
    <property type="entry name" value="tatB"/>
    <property type="match status" value="1"/>
</dbReference>
<dbReference type="InterPro" id="IPR018448">
    <property type="entry name" value="TatB"/>
</dbReference>
<keyword evidence="11" id="KW-1185">Reference proteome</keyword>
<keyword evidence="2" id="KW-0813">Transport</keyword>
<comment type="caution">
    <text evidence="10">The sequence shown here is derived from an EMBL/GenBank/DDBJ whole genome shotgun (WGS) entry which is preliminary data.</text>
</comment>
<evidence type="ECO:0000256" key="9">
    <source>
        <dbReference type="SAM" id="MobiDB-lite"/>
    </source>
</evidence>
<dbReference type="Pfam" id="PF02416">
    <property type="entry name" value="TatA_B_E"/>
    <property type="match status" value="1"/>
</dbReference>
<evidence type="ECO:0000313" key="10">
    <source>
        <dbReference type="EMBL" id="MCW3798350.1"/>
    </source>
</evidence>
<dbReference type="Gene3D" id="1.20.5.3310">
    <property type="match status" value="1"/>
</dbReference>
<evidence type="ECO:0000256" key="1">
    <source>
        <dbReference type="ARBA" id="ARBA00004167"/>
    </source>
</evidence>
<keyword evidence="8" id="KW-0472">Membrane</keyword>
<dbReference type="PRINTS" id="PR01506">
    <property type="entry name" value="TATBPROTEIN"/>
</dbReference>
<dbReference type="Proteomes" id="UP001526246">
    <property type="component" value="Unassembled WGS sequence"/>
</dbReference>
<accession>A0ABT3JGZ9</accession>
<evidence type="ECO:0000256" key="8">
    <source>
        <dbReference type="ARBA" id="ARBA00023136"/>
    </source>
</evidence>
<feature type="region of interest" description="Disordered" evidence="9">
    <location>
        <begin position="84"/>
        <end position="129"/>
    </location>
</feature>
<name>A0ABT3JGZ9_9SPHN</name>
<dbReference type="PANTHER" id="PTHR33162:SF1">
    <property type="entry name" value="SEC-INDEPENDENT PROTEIN TRANSLOCASE PROTEIN TATA, CHLOROPLASTIC"/>
    <property type="match status" value="1"/>
</dbReference>
<keyword evidence="3" id="KW-1003">Cell membrane</keyword>
<evidence type="ECO:0000256" key="4">
    <source>
        <dbReference type="ARBA" id="ARBA00022692"/>
    </source>
</evidence>
<evidence type="ECO:0000256" key="5">
    <source>
        <dbReference type="ARBA" id="ARBA00022927"/>
    </source>
</evidence>
<evidence type="ECO:0000256" key="6">
    <source>
        <dbReference type="ARBA" id="ARBA00022989"/>
    </source>
</evidence>
<organism evidence="10 11">
    <name type="scientific">Sphingomonas arvum</name>
    <dbReference type="NCBI Taxonomy" id="2992113"/>
    <lineage>
        <taxon>Bacteria</taxon>
        <taxon>Pseudomonadati</taxon>
        <taxon>Pseudomonadota</taxon>
        <taxon>Alphaproteobacteria</taxon>
        <taxon>Sphingomonadales</taxon>
        <taxon>Sphingomonadaceae</taxon>
        <taxon>Sphingomonas</taxon>
    </lineage>
</organism>
<dbReference type="EMBL" id="JAPDOB010000002">
    <property type="protein sequence ID" value="MCW3798350.1"/>
    <property type="molecule type" value="Genomic_DNA"/>
</dbReference>
<dbReference type="RefSeq" id="WP_264883159.1">
    <property type="nucleotide sequence ID" value="NZ_JAPDOB010000002.1"/>
</dbReference>
<proteinExistence type="predicted"/>
<sequence>MFGVDSSELLIVAVLALIFIGPKELPATLRTVGQWVGRIRAHARHFTSGIENIMREAELEEMEKRWREENERIMQQYPMGALPYAGANLPPTDEPVPIADVMPPAGPVTDPDEPGLPLPAPDHARRPLP</sequence>
<keyword evidence="7" id="KW-0811">Translocation</keyword>
<keyword evidence="4" id="KW-0812">Transmembrane</keyword>
<evidence type="ECO:0000313" key="11">
    <source>
        <dbReference type="Proteomes" id="UP001526246"/>
    </source>
</evidence>
<comment type="subcellular location">
    <subcellularLocation>
        <location evidence="1">Membrane</location>
        <topology evidence="1">Single-pass membrane protein</topology>
    </subcellularLocation>
</comment>
<evidence type="ECO:0000256" key="3">
    <source>
        <dbReference type="ARBA" id="ARBA00022475"/>
    </source>
</evidence>
<keyword evidence="5" id="KW-0653">Protein transport</keyword>
<protein>
    <submittedName>
        <fullName evidence="10">Sec-independent protein translocase protein TatB</fullName>
    </submittedName>
</protein>
<gene>
    <name evidence="10" type="primary">tatB</name>
    <name evidence="10" type="ORF">OMW55_11100</name>
</gene>
<evidence type="ECO:0000256" key="2">
    <source>
        <dbReference type="ARBA" id="ARBA00022448"/>
    </source>
</evidence>
<keyword evidence="6" id="KW-1133">Transmembrane helix</keyword>
<dbReference type="InterPro" id="IPR003369">
    <property type="entry name" value="TatA/B/E"/>
</dbReference>